<dbReference type="NCBIfam" id="TIGR03589">
    <property type="entry name" value="PseB"/>
    <property type="match status" value="1"/>
</dbReference>
<keyword evidence="3" id="KW-0456">Lyase</keyword>
<dbReference type="Gene3D" id="3.40.50.720">
    <property type="entry name" value="NAD(P)-binding Rossmann-like Domain"/>
    <property type="match status" value="1"/>
</dbReference>
<dbReference type="Proteomes" id="UP001247307">
    <property type="component" value="Unassembled WGS sequence"/>
</dbReference>
<evidence type="ECO:0000313" key="4">
    <source>
        <dbReference type="Proteomes" id="UP001247307"/>
    </source>
</evidence>
<accession>A0AAE3YDJ4</accession>
<gene>
    <name evidence="3" type="ORF">J2S35_000344</name>
</gene>
<dbReference type="InterPro" id="IPR020025">
    <property type="entry name" value="PseB"/>
</dbReference>
<protein>
    <submittedName>
        <fullName evidence="3">UDP-N-acetylglucosamine 4,6-dehydratase</fullName>
        <ecNumber evidence="3">4.2.1.115</ecNumber>
    </submittedName>
</protein>
<dbReference type="PANTHER" id="PTHR43318">
    <property type="entry name" value="UDP-N-ACETYLGLUCOSAMINE 4,6-DEHYDRATASE"/>
    <property type="match status" value="1"/>
</dbReference>
<evidence type="ECO:0000256" key="1">
    <source>
        <dbReference type="ARBA" id="ARBA00007430"/>
    </source>
</evidence>
<comment type="similarity">
    <text evidence="1">Belongs to the polysaccharide synthase family.</text>
</comment>
<sequence length="326" mass="36562">MLDGASVLITGGTGSLGKALIKEILANHNVRRLAIFSRDELKQFEVRNMFGDDPRLRWFIGDIRDRHRLNRAFHGVDYVIHAAALKQVDTAEYNPFEFVETNVRGSQNVIDAAIDQGVKKVVALSTDKASSPVNLYGATKLCADRLFISGNHYAAAYDTRFCVVRYGNVMGSRGSIVPKWKAMAQAGESLGVTDFRMTRFWITIEQAVKFVLDSFEIMQGGELYVPKIPSIRITDLAKAVDENAKVHEIGIRPGEKLHEEMIAADDSRRTISVGDRYIVEPHLEGWGYKRPEGAETVKDGWSYQSDGNERFLSVEELREMFKAEGL</sequence>
<organism evidence="3 4">
    <name type="scientific">Falsarthrobacter nasiphocae</name>
    <dbReference type="NCBI Taxonomy" id="189863"/>
    <lineage>
        <taxon>Bacteria</taxon>
        <taxon>Bacillati</taxon>
        <taxon>Actinomycetota</taxon>
        <taxon>Actinomycetes</taxon>
        <taxon>Micrococcales</taxon>
        <taxon>Micrococcaceae</taxon>
        <taxon>Falsarthrobacter</taxon>
    </lineage>
</organism>
<dbReference type="PANTHER" id="PTHR43318:SF2">
    <property type="entry name" value="UDP-N-ACETYLGLUCOSAMINE 4,6-DEHYDRATASE (INVERTING)"/>
    <property type="match status" value="1"/>
</dbReference>
<dbReference type="InterPro" id="IPR051203">
    <property type="entry name" value="Polysaccharide_Synthase-Rel"/>
</dbReference>
<dbReference type="InterPro" id="IPR003869">
    <property type="entry name" value="Polysac_CapD-like"/>
</dbReference>
<dbReference type="EMBL" id="JAVDUI010000001">
    <property type="protein sequence ID" value="MDR6891404.1"/>
    <property type="molecule type" value="Genomic_DNA"/>
</dbReference>
<dbReference type="InterPro" id="IPR036291">
    <property type="entry name" value="NAD(P)-bd_dom_sf"/>
</dbReference>
<name>A0AAE3YDJ4_9MICC</name>
<evidence type="ECO:0000313" key="3">
    <source>
        <dbReference type="EMBL" id="MDR6891404.1"/>
    </source>
</evidence>
<reference evidence="3" key="1">
    <citation type="submission" date="2023-07" db="EMBL/GenBank/DDBJ databases">
        <title>Sequencing the genomes of 1000 actinobacteria strains.</title>
        <authorList>
            <person name="Klenk H.-P."/>
        </authorList>
    </citation>
    <scope>NUCLEOTIDE SEQUENCE</scope>
    <source>
        <strain evidence="3">DSM 13988</strain>
    </source>
</reference>
<dbReference type="RefSeq" id="WP_309849153.1">
    <property type="nucleotide sequence ID" value="NZ_BAAAIU010000024.1"/>
</dbReference>
<proteinExistence type="inferred from homology"/>
<dbReference type="CDD" id="cd05237">
    <property type="entry name" value="UDP_invert_4-6DH_SDR_e"/>
    <property type="match status" value="1"/>
</dbReference>
<evidence type="ECO:0000259" key="2">
    <source>
        <dbReference type="Pfam" id="PF02719"/>
    </source>
</evidence>
<dbReference type="SUPFAM" id="SSF51735">
    <property type="entry name" value="NAD(P)-binding Rossmann-fold domains"/>
    <property type="match status" value="1"/>
</dbReference>
<dbReference type="Pfam" id="PF02719">
    <property type="entry name" value="Polysacc_synt_2"/>
    <property type="match status" value="1"/>
</dbReference>
<feature type="domain" description="Polysaccharide biosynthesis protein CapD-like" evidence="2">
    <location>
        <begin position="7"/>
        <end position="280"/>
    </location>
</feature>
<dbReference type="EC" id="4.2.1.115" evidence="3"/>
<dbReference type="AlphaFoldDB" id="A0AAE3YDJ4"/>
<comment type="caution">
    <text evidence="3">The sequence shown here is derived from an EMBL/GenBank/DDBJ whole genome shotgun (WGS) entry which is preliminary data.</text>
</comment>
<keyword evidence="4" id="KW-1185">Reference proteome</keyword>
<dbReference type="GO" id="GO:0016829">
    <property type="term" value="F:lyase activity"/>
    <property type="evidence" value="ECO:0007669"/>
    <property type="project" value="UniProtKB-KW"/>
</dbReference>